<dbReference type="AlphaFoldDB" id="A0A9W9Q256"/>
<name>A0A9W9Q256_PENBR</name>
<comment type="caution">
    <text evidence="1">The sequence shown here is derived from an EMBL/GenBank/DDBJ whole genome shotgun (WGS) entry which is preliminary data.</text>
</comment>
<dbReference type="SUPFAM" id="SSF51182">
    <property type="entry name" value="RmlC-like cupins"/>
    <property type="match status" value="1"/>
</dbReference>
<evidence type="ECO:0000313" key="1">
    <source>
        <dbReference type="EMBL" id="KAJ5323125.1"/>
    </source>
</evidence>
<dbReference type="CDD" id="cd02231">
    <property type="entry name" value="cupin_BLL6423-like"/>
    <property type="match status" value="1"/>
</dbReference>
<gene>
    <name evidence="1" type="ORF">N7452_011414</name>
</gene>
<dbReference type="InterPro" id="IPR047142">
    <property type="entry name" value="OryJ/VirC-like"/>
</dbReference>
<organism evidence="1 2">
    <name type="scientific">Penicillium brevicompactum</name>
    <dbReference type="NCBI Taxonomy" id="5074"/>
    <lineage>
        <taxon>Eukaryota</taxon>
        <taxon>Fungi</taxon>
        <taxon>Dikarya</taxon>
        <taxon>Ascomycota</taxon>
        <taxon>Pezizomycotina</taxon>
        <taxon>Eurotiomycetes</taxon>
        <taxon>Eurotiomycetidae</taxon>
        <taxon>Eurotiales</taxon>
        <taxon>Aspergillaceae</taxon>
        <taxon>Penicillium</taxon>
    </lineage>
</organism>
<evidence type="ECO:0000313" key="2">
    <source>
        <dbReference type="Proteomes" id="UP001147695"/>
    </source>
</evidence>
<dbReference type="Proteomes" id="UP001147695">
    <property type="component" value="Unassembled WGS sequence"/>
</dbReference>
<dbReference type="Gene3D" id="2.60.120.10">
    <property type="entry name" value="Jelly Rolls"/>
    <property type="match status" value="1"/>
</dbReference>
<protein>
    <submittedName>
        <fullName evidence="1">Uncharacterized protein</fullName>
    </submittedName>
</protein>
<dbReference type="InterPro" id="IPR011051">
    <property type="entry name" value="RmlC_Cupin_sf"/>
</dbReference>
<dbReference type="PANTHER" id="PTHR36156">
    <property type="entry name" value="SLR2101 PROTEIN"/>
    <property type="match status" value="1"/>
</dbReference>
<dbReference type="InterPro" id="IPR014710">
    <property type="entry name" value="RmlC-like_jellyroll"/>
</dbReference>
<accession>A0A9W9Q256</accession>
<sequence>MSTSSSPFAPVRRIVTNHTLSGQASIMSDENLSLAPYPGADVEIRQIWSSDTYPDNPNTSDDKSLLNMGFNPVGSCLNVVDIPPRSEGFLHRSLTLDYTIVLKGQVSLVLDNESKTLIEEGNVVILQAGMHRWDNNTDNWARLIGVLLPSQPPVVNGKELKEELNL</sequence>
<dbReference type="PANTHER" id="PTHR36156:SF2">
    <property type="entry name" value="CUPIN TYPE-2 DOMAIN-CONTAINING PROTEIN"/>
    <property type="match status" value="1"/>
</dbReference>
<reference evidence="1" key="2">
    <citation type="journal article" date="2023" name="IMA Fungus">
        <title>Comparative genomic study of the Penicillium genus elucidates a diverse pangenome and 15 lateral gene transfer events.</title>
        <authorList>
            <person name="Petersen C."/>
            <person name="Sorensen T."/>
            <person name="Nielsen M.R."/>
            <person name="Sondergaard T.E."/>
            <person name="Sorensen J.L."/>
            <person name="Fitzpatrick D.A."/>
            <person name="Frisvad J.C."/>
            <person name="Nielsen K.L."/>
        </authorList>
    </citation>
    <scope>NUCLEOTIDE SEQUENCE</scope>
    <source>
        <strain evidence="1">IBT 35673</strain>
    </source>
</reference>
<dbReference type="EMBL" id="JAPZBQ010000006">
    <property type="protein sequence ID" value="KAJ5323125.1"/>
    <property type="molecule type" value="Genomic_DNA"/>
</dbReference>
<reference evidence="1" key="1">
    <citation type="submission" date="2022-12" db="EMBL/GenBank/DDBJ databases">
        <authorList>
            <person name="Petersen C."/>
        </authorList>
    </citation>
    <scope>NUCLEOTIDE SEQUENCE</scope>
    <source>
        <strain evidence="1">IBT 35673</strain>
    </source>
</reference>
<proteinExistence type="predicted"/>